<dbReference type="KEGG" id="schy:GVO57_06455"/>
<dbReference type="PANTHER" id="PTHR34215">
    <property type="entry name" value="BLL0784 PROTEIN"/>
    <property type="match status" value="1"/>
</dbReference>
<feature type="compositionally biased region" description="Low complexity" evidence="1">
    <location>
        <begin position="226"/>
        <end position="246"/>
    </location>
</feature>
<dbReference type="PANTHER" id="PTHR34215:SF1">
    <property type="entry name" value="YLXR DOMAIN-CONTAINING PROTEIN"/>
    <property type="match status" value="1"/>
</dbReference>
<sequence>MNDAPRGTRRAAADAERKCILTGQRADRDGLVRLALGPDGQVLPDVRAKAPGRGAWISADRTILDGAAARGRLEQALARAFRQPRIGVPEDLADRIAGQLERAALDRLGLEARAGTVLTGSERIETAARQGRVALLLHARDAAPDGSRRLDQALRVGSDAEGTALRGLVIAAPRAILSAALGRENAVHVGVVDAGAARRIGAALDRWHGFIGFGLRDEPCETASQGPIAAGAPDGAPAAAAANEGL</sequence>
<dbReference type="InterPro" id="IPR007393">
    <property type="entry name" value="YlxR_dom"/>
</dbReference>
<dbReference type="InterPro" id="IPR037465">
    <property type="entry name" value="YlxR"/>
</dbReference>
<dbReference type="Proteomes" id="UP000464468">
    <property type="component" value="Chromosome"/>
</dbReference>
<feature type="region of interest" description="Disordered" evidence="1">
    <location>
        <begin position="224"/>
        <end position="246"/>
    </location>
</feature>
<protein>
    <submittedName>
        <fullName evidence="3">DUF448 domain-containing protein</fullName>
    </submittedName>
</protein>
<proteinExistence type="predicted"/>
<dbReference type="Gene3D" id="3.30.1330.30">
    <property type="match status" value="1"/>
</dbReference>
<name>A0A7Z2NYX5_9SPHN</name>
<accession>A0A7Z2NYX5</accession>
<dbReference type="SUPFAM" id="SSF55315">
    <property type="entry name" value="L30e-like"/>
    <property type="match status" value="1"/>
</dbReference>
<gene>
    <name evidence="3" type="ORF">GVO57_06455</name>
</gene>
<evidence type="ECO:0000313" key="4">
    <source>
        <dbReference type="Proteomes" id="UP000464468"/>
    </source>
</evidence>
<dbReference type="EMBL" id="CP047895">
    <property type="protein sequence ID" value="QHL91834.1"/>
    <property type="molecule type" value="Genomic_DNA"/>
</dbReference>
<dbReference type="InterPro" id="IPR035931">
    <property type="entry name" value="YlxR-like_sf"/>
</dbReference>
<dbReference type="SUPFAM" id="SSF64376">
    <property type="entry name" value="YlxR-like"/>
    <property type="match status" value="1"/>
</dbReference>
<feature type="domain" description="YlxR" evidence="2">
    <location>
        <begin position="17"/>
        <end position="81"/>
    </location>
</feature>
<reference evidence="3 4" key="1">
    <citation type="submission" date="2020-01" db="EMBL/GenBank/DDBJ databases">
        <title>Sphingomonas sp. C33 whole genome sequece.</title>
        <authorList>
            <person name="Park C."/>
        </authorList>
    </citation>
    <scope>NUCLEOTIDE SEQUENCE [LARGE SCALE GENOMIC DNA]</scope>
    <source>
        <strain evidence="3 4">C33</strain>
    </source>
</reference>
<keyword evidence="4" id="KW-1185">Reference proteome</keyword>
<evidence type="ECO:0000313" key="3">
    <source>
        <dbReference type="EMBL" id="QHL91834.1"/>
    </source>
</evidence>
<organism evidence="3 4">
    <name type="scientific">Sphingomonas changnyeongensis</name>
    <dbReference type="NCBI Taxonomy" id="2698679"/>
    <lineage>
        <taxon>Bacteria</taxon>
        <taxon>Pseudomonadati</taxon>
        <taxon>Pseudomonadota</taxon>
        <taxon>Alphaproteobacteria</taxon>
        <taxon>Sphingomonadales</taxon>
        <taxon>Sphingomonadaceae</taxon>
        <taxon>Sphingomonas</taxon>
    </lineage>
</organism>
<dbReference type="Pfam" id="PF04296">
    <property type="entry name" value="YlxR"/>
    <property type="match status" value="1"/>
</dbReference>
<dbReference type="AlphaFoldDB" id="A0A7Z2NYX5"/>
<evidence type="ECO:0000259" key="2">
    <source>
        <dbReference type="Pfam" id="PF04296"/>
    </source>
</evidence>
<evidence type="ECO:0000256" key="1">
    <source>
        <dbReference type="SAM" id="MobiDB-lite"/>
    </source>
</evidence>
<dbReference type="InterPro" id="IPR029064">
    <property type="entry name" value="Ribosomal_eL30-like_sf"/>
</dbReference>